<dbReference type="RefSeq" id="WP_199114568.1">
    <property type="nucleotide sequence ID" value="NZ_JAELVQ010000006.1"/>
</dbReference>
<feature type="domain" description="Mannosylglycerate hydrolase MGH1-like glycoside hydrolase" evidence="3">
    <location>
        <begin position="332"/>
        <end position="665"/>
    </location>
</feature>
<name>A0A8J7J2G2_9FLAO</name>
<keyword evidence="5" id="KW-1185">Reference proteome</keyword>
<dbReference type="Pfam" id="PF22422">
    <property type="entry name" value="MGH1-like_GH"/>
    <property type="match status" value="1"/>
</dbReference>
<dbReference type="PROSITE" id="PS51257">
    <property type="entry name" value="PROKAR_LIPOPROTEIN"/>
    <property type="match status" value="1"/>
</dbReference>
<evidence type="ECO:0000259" key="3">
    <source>
        <dbReference type="Pfam" id="PF22422"/>
    </source>
</evidence>
<evidence type="ECO:0000256" key="1">
    <source>
        <dbReference type="SAM" id="SignalP"/>
    </source>
</evidence>
<sequence>MDNKCILVITIILSLFSCAKSNSNYQKTKPPTKHLKTSNNILNYKITPKQPQDKSGLMFSDQGTWFAYGLNNSTPNYGGFSGPYLMTQDNGTWLTPCLTQLHLGNGSDNKNLIDWKNDLVSQNSYASHLEQTYKNETIKVKLVLVFLSGHTALQQFTITNLSNTPITINSHFTGHLFDTGITISEEDNYIKLQSKKSNAIGYTQFVNELNALFVKDSSSYQANNQTYILKPNELKKTVVSHTFIFPEYNWENEKKRIATIDFDSVLNTRKTEKNRQLKLLIDNRKPQFNDSAYTQVLAKAHLTLQNNWRIPAGEIKHAGLFPSYHYKWFNGFWSWDSWKHAVGLTYYNTNLAKDQIRTMFDFQSDDGFIVDCIYRDTLIEKHNYRDTKPPLAAWAVAKIYEKDKVLDFVKELYPKLKKYHYWWYSKRDHDQDGLCEYGSTDGSLIAAKWESGMDNAIRFDDSKILRNAEGAYSLNQESVDLNAYLYAEKLFLVTLAKALGNKDDIHQFKAEAKILKLKIQQQFYDSKDGWFYDTNLEGSKFIKGEGSEGWTALWAHAATQEQAEAVKNKMMDPTKFYTKVPFQTMSADHPKFNPLKGYWRGPNWLDQAYFGVKGLRNYGFNDDADKATIQILKGANGIMKKGPSIRENYHPITGEGLNAQNFSWSAAHVIMLLMNDQ</sequence>
<feature type="domain" description="Glucosidase YgjK N-terminal" evidence="2">
    <location>
        <begin position="59"/>
        <end position="177"/>
    </location>
</feature>
<dbReference type="Gene3D" id="2.70.98.50">
    <property type="entry name" value="putative glycoside hydrolase family protein from bacillus halodurans"/>
    <property type="match status" value="1"/>
</dbReference>
<proteinExistence type="predicted"/>
<dbReference type="SUPFAM" id="SSF48208">
    <property type="entry name" value="Six-hairpin glycosidases"/>
    <property type="match status" value="1"/>
</dbReference>
<protein>
    <submittedName>
        <fullName evidence="4">Trehalase</fullName>
    </submittedName>
</protein>
<evidence type="ECO:0000259" key="2">
    <source>
        <dbReference type="Pfam" id="PF21152"/>
    </source>
</evidence>
<dbReference type="InterPro" id="IPR048450">
    <property type="entry name" value="YgjK_N"/>
</dbReference>
<dbReference type="Proteomes" id="UP000610931">
    <property type="component" value="Unassembled WGS sequence"/>
</dbReference>
<organism evidence="4 5">
    <name type="scientific">Snuella sedimenti</name>
    <dbReference type="NCBI Taxonomy" id="2798802"/>
    <lineage>
        <taxon>Bacteria</taxon>
        <taxon>Pseudomonadati</taxon>
        <taxon>Bacteroidota</taxon>
        <taxon>Flavobacteriia</taxon>
        <taxon>Flavobacteriales</taxon>
        <taxon>Flavobacteriaceae</taxon>
        <taxon>Snuella</taxon>
    </lineage>
</organism>
<reference evidence="4" key="1">
    <citation type="submission" date="2020-12" db="EMBL/GenBank/DDBJ databases">
        <title>Snuella sp. nov., isolated from sediment in Incheon.</title>
        <authorList>
            <person name="Kim W."/>
        </authorList>
    </citation>
    <scope>NUCLEOTIDE SEQUENCE</scope>
    <source>
        <strain evidence="4">CAU 1569</strain>
    </source>
</reference>
<comment type="caution">
    <text evidence="4">The sequence shown here is derived from an EMBL/GenBank/DDBJ whole genome shotgun (WGS) entry which is preliminary data.</text>
</comment>
<dbReference type="PANTHER" id="PTHR23403">
    <property type="entry name" value="TREHALASE"/>
    <property type="match status" value="1"/>
</dbReference>
<evidence type="ECO:0000313" key="4">
    <source>
        <dbReference type="EMBL" id="MBJ6367799.1"/>
    </source>
</evidence>
<dbReference type="PANTHER" id="PTHR23403:SF1">
    <property type="entry name" value="TREHALASE"/>
    <property type="match status" value="1"/>
</dbReference>
<dbReference type="GO" id="GO:0004555">
    <property type="term" value="F:alpha,alpha-trehalase activity"/>
    <property type="evidence" value="ECO:0007669"/>
    <property type="project" value="InterPro"/>
</dbReference>
<dbReference type="InterPro" id="IPR001661">
    <property type="entry name" value="Glyco_hydro_37"/>
</dbReference>
<dbReference type="InterPro" id="IPR008928">
    <property type="entry name" value="6-hairpin_glycosidase_sf"/>
</dbReference>
<dbReference type="Pfam" id="PF21152">
    <property type="entry name" value="YgjK_N"/>
    <property type="match status" value="1"/>
</dbReference>
<accession>A0A8J7J2G2</accession>
<evidence type="ECO:0000313" key="5">
    <source>
        <dbReference type="Proteomes" id="UP000610931"/>
    </source>
</evidence>
<dbReference type="InterPro" id="IPR012341">
    <property type="entry name" value="6hp_glycosidase-like_sf"/>
</dbReference>
<feature type="chain" id="PRO_5035146627" evidence="1">
    <location>
        <begin position="20"/>
        <end position="677"/>
    </location>
</feature>
<dbReference type="EMBL" id="JAELVQ010000006">
    <property type="protein sequence ID" value="MBJ6367799.1"/>
    <property type="molecule type" value="Genomic_DNA"/>
</dbReference>
<feature type="signal peptide" evidence="1">
    <location>
        <begin position="1"/>
        <end position="19"/>
    </location>
</feature>
<keyword evidence="1" id="KW-0732">Signal</keyword>
<dbReference type="AlphaFoldDB" id="A0A8J7J2G2"/>
<dbReference type="InterPro" id="IPR054491">
    <property type="entry name" value="MGH1-like_GH"/>
</dbReference>
<dbReference type="Gene3D" id="1.50.10.10">
    <property type="match status" value="1"/>
</dbReference>
<dbReference type="GO" id="GO:0005993">
    <property type="term" value="P:trehalose catabolic process"/>
    <property type="evidence" value="ECO:0007669"/>
    <property type="project" value="TreeGrafter"/>
</dbReference>
<gene>
    <name evidence="4" type="ORF">JF259_06845</name>
</gene>